<dbReference type="eggNOG" id="KOG2793">
    <property type="taxonomic scope" value="Eukaryota"/>
</dbReference>
<reference evidence="1 2" key="1">
    <citation type="journal article" date="2009" name="Science">
        <title>Green evolution and dynamic adaptations revealed by genomes of the marine picoeukaryotes Micromonas.</title>
        <authorList>
            <person name="Worden A.Z."/>
            <person name="Lee J.H."/>
            <person name="Mock T."/>
            <person name="Rouze P."/>
            <person name="Simmons M.P."/>
            <person name="Aerts A.L."/>
            <person name="Allen A.E."/>
            <person name="Cuvelier M.L."/>
            <person name="Derelle E."/>
            <person name="Everett M.V."/>
            <person name="Foulon E."/>
            <person name="Grimwood J."/>
            <person name="Gundlach H."/>
            <person name="Henrissat B."/>
            <person name="Napoli C."/>
            <person name="McDonald S.M."/>
            <person name="Parker M.S."/>
            <person name="Rombauts S."/>
            <person name="Salamov A."/>
            <person name="Von Dassow P."/>
            <person name="Badger J.H."/>
            <person name="Coutinho P.M."/>
            <person name="Demir E."/>
            <person name="Dubchak I."/>
            <person name="Gentemann C."/>
            <person name="Eikrem W."/>
            <person name="Gready J.E."/>
            <person name="John U."/>
            <person name="Lanier W."/>
            <person name="Lindquist E.A."/>
            <person name="Lucas S."/>
            <person name="Mayer K.F."/>
            <person name="Moreau H."/>
            <person name="Not F."/>
            <person name="Otillar R."/>
            <person name="Panaud O."/>
            <person name="Pangilinan J."/>
            <person name="Paulsen I."/>
            <person name="Piegu B."/>
            <person name="Poliakov A."/>
            <person name="Robbens S."/>
            <person name="Schmutz J."/>
            <person name="Toulza E."/>
            <person name="Wyss T."/>
            <person name="Zelensky A."/>
            <person name="Zhou K."/>
            <person name="Armbrust E.V."/>
            <person name="Bhattacharya D."/>
            <person name="Goodenough U.W."/>
            <person name="Van de Peer Y."/>
            <person name="Grigoriev I.V."/>
        </authorList>
    </citation>
    <scope>NUCLEOTIDE SEQUENCE [LARGE SCALE GENOMIC DNA]</scope>
    <source>
        <strain evidence="2">RCC299 / NOUM17</strain>
    </source>
</reference>
<name>C1E8X0_MICCC</name>
<dbReference type="SUPFAM" id="SSF53335">
    <property type="entry name" value="S-adenosyl-L-methionine-dependent methyltransferases"/>
    <property type="match status" value="1"/>
</dbReference>
<accession>C1E8X0</accession>
<dbReference type="PANTHER" id="PTHR14614">
    <property type="entry name" value="HEPATOCELLULAR CARCINOMA-ASSOCIATED ANTIGEN"/>
    <property type="match status" value="1"/>
</dbReference>
<dbReference type="InParanoid" id="C1E8X0"/>
<dbReference type="STRING" id="296587.C1E8X0"/>
<dbReference type="Pfam" id="PF10294">
    <property type="entry name" value="Methyltransf_16"/>
    <property type="match status" value="1"/>
</dbReference>
<protein>
    <submittedName>
        <fullName evidence="1">Uncharacterized protein</fullName>
    </submittedName>
</protein>
<dbReference type="OrthoDB" id="513683at2759"/>
<dbReference type="EMBL" id="CP001327">
    <property type="protein sequence ID" value="ACO64583.1"/>
    <property type="molecule type" value="Genomic_DNA"/>
</dbReference>
<dbReference type="KEGG" id="mis:MICPUN_101133"/>
<organism evidence="1 2">
    <name type="scientific">Micromonas commoda (strain RCC299 / NOUM17 / CCMP2709)</name>
    <name type="common">Picoplanktonic green alga</name>
    <dbReference type="NCBI Taxonomy" id="296587"/>
    <lineage>
        <taxon>Eukaryota</taxon>
        <taxon>Viridiplantae</taxon>
        <taxon>Chlorophyta</taxon>
        <taxon>Mamiellophyceae</taxon>
        <taxon>Mamiellales</taxon>
        <taxon>Mamiellaceae</taxon>
        <taxon>Micromonas</taxon>
    </lineage>
</organism>
<keyword evidence="2" id="KW-1185">Reference proteome</keyword>
<dbReference type="InterPro" id="IPR029063">
    <property type="entry name" value="SAM-dependent_MTases_sf"/>
</dbReference>
<dbReference type="AlphaFoldDB" id="C1E8X0"/>
<evidence type="ECO:0000313" key="1">
    <source>
        <dbReference type="EMBL" id="ACO64583.1"/>
    </source>
</evidence>
<gene>
    <name evidence="1" type="ORF">MICPUN_101133</name>
</gene>
<sequence length="201" mass="20856">MYVTQPEVWRRLTRGSSSSSSSSDAVVLELGSGTGVAGLLVASSGLPVVVGMSDLPALVPFLRANASRNKAPEGPVPETVAMATVPLRWGVADDAKALPGPLRAPHVVLGADLIYTERREVIDALVTTLASIVPVGGVAVFASCVEHRPESVSYFEERVARVGGFTCVAVDHGALRPGYGREGGGAFRVVEMTREGGEGTS</sequence>
<evidence type="ECO:0000313" key="2">
    <source>
        <dbReference type="Proteomes" id="UP000002009"/>
    </source>
</evidence>
<dbReference type="InterPro" id="IPR019410">
    <property type="entry name" value="Methyltransf_16"/>
</dbReference>
<dbReference type="Gene3D" id="3.40.50.150">
    <property type="entry name" value="Vaccinia Virus protein VP39"/>
    <property type="match status" value="1"/>
</dbReference>
<dbReference type="RefSeq" id="XP_002503325.1">
    <property type="nucleotide sequence ID" value="XM_002503279.1"/>
</dbReference>
<dbReference type="Proteomes" id="UP000002009">
    <property type="component" value="Chromosome 6"/>
</dbReference>
<proteinExistence type="predicted"/>
<dbReference type="GeneID" id="8244259"/>